<organism evidence="1 2">
    <name type="scientific">Pocillopora damicornis</name>
    <name type="common">Cauliflower coral</name>
    <name type="synonym">Millepora damicornis</name>
    <dbReference type="NCBI Taxonomy" id="46731"/>
    <lineage>
        <taxon>Eukaryota</taxon>
        <taxon>Metazoa</taxon>
        <taxon>Cnidaria</taxon>
        <taxon>Anthozoa</taxon>
        <taxon>Hexacorallia</taxon>
        <taxon>Scleractinia</taxon>
        <taxon>Astrocoeniina</taxon>
        <taxon>Pocilloporidae</taxon>
        <taxon>Pocillopora</taxon>
    </lineage>
</organism>
<evidence type="ECO:0000313" key="2">
    <source>
        <dbReference type="Proteomes" id="UP000275408"/>
    </source>
</evidence>
<keyword evidence="2" id="KW-1185">Reference proteome</keyword>
<feature type="non-terminal residue" evidence="1">
    <location>
        <position position="75"/>
    </location>
</feature>
<dbReference type="EMBL" id="RCHS01001299">
    <property type="protein sequence ID" value="RMX54211.1"/>
    <property type="molecule type" value="Genomic_DNA"/>
</dbReference>
<sequence length="75" mass="8700">VVDLDDQIRPGTHWGAMNIKPDVIEYFDSFGLNCLTEVVQLSDKLTHYQTLMSVLCGYYRLYYINGSSKQKDYDN</sequence>
<dbReference type="AlphaFoldDB" id="A0A3M6UKL5"/>
<proteinExistence type="predicted"/>
<accession>A0A3M6UKL5</accession>
<evidence type="ECO:0000313" key="1">
    <source>
        <dbReference type="EMBL" id="RMX54211.1"/>
    </source>
</evidence>
<name>A0A3M6UKL5_POCDA</name>
<feature type="non-terminal residue" evidence="1">
    <location>
        <position position="1"/>
    </location>
</feature>
<reference evidence="1 2" key="1">
    <citation type="journal article" date="2018" name="Sci. Rep.">
        <title>Comparative analysis of the Pocillopora damicornis genome highlights role of immune system in coral evolution.</title>
        <authorList>
            <person name="Cunning R."/>
            <person name="Bay R.A."/>
            <person name="Gillette P."/>
            <person name="Baker A.C."/>
            <person name="Traylor-Knowles N."/>
        </authorList>
    </citation>
    <scope>NUCLEOTIDE SEQUENCE [LARGE SCALE GENOMIC DNA]</scope>
    <source>
        <strain evidence="1">RSMAS</strain>
        <tissue evidence="1">Whole animal</tissue>
    </source>
</reference>
<comment type="caution">
    <text evidence="1">The sequence shown here is derived from an EMBL/GenBank/DDBJ whole genome shotgun (WGS) entry which is preliminary data.</text>
</comment>
<dbReference type="Proteomes" id="UP000275408">
    <property type="component" value="Unassembled WGS sequence"/>
</dbReference>
<gene>
    <name evidence="1" type="ORF">pdam_00013630</name>
</gene>
<protein>
    <submittedName>
        <fullName evidence="1">Uncharacterized protein</fullName>
    </submittedName>
</protein>